<dbReference type="Proteomes" id="UP000011777">
    <property type="component" value="Unassembled WGS sequence"/>
</dbReference>
<feature type="region of interest" description="Disordered" evidence="1">
    <location>
        <begin position="65"/>
        <end position="109"/>
    </location>
</feature>
<protein>
    <submittedName>
        <fullName evidence="2">Uncharacterized protein</fullName>
    </submittedName>
</protein>
<evidence type="ECO:0000313" key="3">
    <source>
        <dbReference type="Proteomes" id="UP000011777"/>
    </source>
</evidence>
<feature type="compositionally biased region" description="Basic and acidic residues" evidence="1">
    <location>
        <begin position="305"/>
        <end position="315"/>
    </location>
</feature>
<reference evidence="2 3" key="1">
    <citation type="submission" date="2013-02" db="EMBL/GenBank/DDBJ databases">
        <title>Genome sequence of Candida maltosa Xu316, a potential industrial strain for xylitol and ethanol production.</title>
        <authorList>
            <person name="Yu J."/>
            <person name="Wang Q."/>
            <person name="Geng X."/>
            <person name="Bao W."/>
            <person name="He P."/>
            <person name="Cai J."/>
        </authorList>
    </citation>
    <scope>NUCLEOTIDE SEQUENCE [LARGE SCALE GENOMIC DNA]</scope>
    <source>
        <strain evidence="3">Xu316</strain>
    </source>
</reference>
<accession>M3JVB4</accession>
<comment type="caution">
    <text evidence="2">The sequence shown here is derived from an EMBL/GenBank/DDBJ whole genome shotgun (WGS) entry which is preliminary data.</text>
</comment>
<dbReference type="OrthoDB" id="4024635at2759"/>
<feature type="region of interest" description="Disordered" evidence="1">
    <location>
        <begin position="352"/>
        <end position="371"/>
    </location>
</feature>
<dbReference type="HOGENOM" id="CLU_681515_0_0_1"/>
<sequence>MKYTHSKQRLSSQDLPPVIPASLATLDLDHAVNTFQPGQYKLKDLPDKIPIINEKTGSFRRFIKKKPNDRRRIVSAPPGTFTKQQHSPPPSPTQPKHNNKELPSIPNIPNRYSTPIIQSTFKLTPRSVSLVNENIPQSINTSGYNSQNSLVIEERPEYLTVHRNSVTHSIETDSILSKNSNSNIIAQYLKDGDTPKLDVESFHDSLFSEDGHANSITSTEEDQKLALPKMRTKKGVRFQDKPSSYKVNSKSMNCCLESAKEYKDSRFPSVPSHTRLKKEMIEIKEKRRSLSDLNHMKVSIIDNPTKTKQDKRRSLSDIASLFPRSVSTPQPSTKKEPTPPETHNHLKSFISRFKNKKSSNKEKSLPPLPHQ</sequence>
<keyword evidence="3" id="KW-1185">Reference proteome</keyword>
<evidence type="ECO:0000313" key="2">
    <source>
        <dbReference type="EMBL" id="EMG46855.1"/>
    </source>
</evidence>
<organism evidence="2 3">
    <name type="scientific">Candida maltosa (strain Xu316)</name>
    <name type="common">Yeast</name>
    <dbReference type="NCBI Taxonomy" id="1245528"/>
    <lineage>
        <taxon>Eukaryota</taxon>
        <taxon>Fungi</taxon>
        <taxon>Dikarya</taxon>
        <taxon>Ascomycota</taxon>
        <taxon>Saccharomycotina</taxon>
        <taxon>Pichiomycetes</taxon>
        <taxon>Debaryomycetaceae</taxon>
        <taxon>Candida/Lodderomyces clade</taxon>
        <taxon>Candida</taxon>
    </lineage>
</organism>
<proteinExistence type="predicted"/>
<gene>
    <name evidence="2" type="ORF">G210_2880</name>
</gene>
<dbReference type="eggNOG" id="ENOG502RQD4">
    <property type="taxonomic scope" value="Eukaryota"/>
</dbReference>
<dbReference type="EMBL" id="AOGT01001852">
    <property type="protein sequence ID" value="EMG46855.1"/>
    <property type="molecule type" value="Genomic_DNA"/>
</dbReference>
<dbReference type="AlphaFoldDB" id="M3JVB4"/>
<feature type="compositionally biased region" description="Basic and acidic residues" evidence="1">
    <location>
        <begin position="333"/>
        <end position="344"/>
    </location>
</feature>
<name>M3JVB4_CANMX</name>
<feature type="region of interest" description="Disordered" evidence="1">
    <location>
        <begin position="300"/>
        <end position="345"/>
    </location>
</feature>
<evidence type="ECO:0000256" key="1">
    <source>
        <dbReference type="SAM" id="MobiDB-lite"/>
    </source>
</evidence>